<organism evidence="2 3">
    <name type="scientific">Punica granatum</name>
    <name type="common">Pomegranate</name>
    <dbReference type="NCBI Taxonomy" id="22663"/>
    <lineage>
        <taxon>Eukaryota</taxon>
        <taxon>Viridiplantae</taxon>
        <taxon>Streptophyta</taxon>
        <taxon>Embryophyta</taxon>
        <taxon>Tracheophyta</taxon>
        <taxon>Spermatophyta</taxon>
        <taxon>Magnoliopsida</taxon>
        <taxon>eudicotyledons</taxon>
        <taxon>Gunneridae</taxon>
        <taxon>Pentapetalae</taxon>
        <taxon>rosids</taxon>
        <taxon>malvids</taxon>
        <taxon>Myrtales</taxon>
        <taxon>Lythraceae</taxon>
        <taxon>Punica</taxon>
    </lineage>
</organism>
<comment type="caution">
    <text evidence="2">The sequence shown here is derived from an EMBL/GenBank/DDBJ whole genome shotgun (WGS) entry which is preliminary data.</text>
</comment>
<dbReference type="Proteomes" id="UP000233551">
    <property type="component" value="Unassembled WGS sequence"/>
</dbReference>
<keyword evidence="3" id="KW-1185">Reference proteome</keyword>
<reference evidence="2 3" key="1">
    <citation type="submission" date="2017-11" db="EMBL/GenBank/DDBJ databases">
        <title>De-novo sequencing of pomegranate (Punica granatum L.) genome.</title>
        <authorList>
            <person name="Akparov Z."/>
            <person name="Amiraslanov A."/>
            <person name="Hajiyeva S."/>
            <person name="Abbasov M."/>
            <person name="Kaur K."/>
            <person name="Hamwieh A."/>
            <person name="Solovyev V."/>
            <person name="Salamov A."/>
            <person name="Braich B."/>
            <person name="Kosarev P."/>
            <person name="Mahmoud A."/>
            <person name="Hajiyev E."/>
            <person name="Babayeva S."/>
            <person name="Izzatullayeva V."/>
            <person name="Mammadov A."/>
            <person name="Mammadov A."/>
            <person name="Sharifova S."/>
            <person name="Ojaghi J."/>
            <person name="Eynullazada K."/>
            <person name="Bayramov B."/>
            <person name="Abdulazimova A."/>
            <person name="Shahmuradov I."/>
        </authorList>
    </citation>
    <scope>NUCLEOTIDE SEQUENCE [LARGE SCALE GENOMIC DNA]</scope>
    <source>
        <strain evidence="3">cv. AG2017</strain>
        <tissue evidence="2">Leaf</tissue>
    </source>
</reference>
<accession>A0A2I0KJY1</accession>
<evidence type="ECO:0000256" key="1">
    <source>
        <dbReference type="SAM" id="MobiDB-lite"/>
    </source>
</evidence>
<dbReference type="AlphaFoldDB" id="A0A2I0KJY1"/>
<evidence type="ECO:0000313" key="3">
    <source>
        <dbReference type="Proteomes" id="UP000233551"/>
    </source>
</evidence>
<sequence length="136" mass="14763">MEDGKQLPKREGRTRGVGQSPERKSKGNEGSGPPIGNPDSSIEVVGVFRGYRRPQWRGRDLRLAALNRLVTSSRSSQSIRWLGLPIGDPDPSIESSIDLGIGARQSAIPTPPPRSSVPTEDAGDLGERVKVTNWRP</sequence>
<feature type="region of interest" description="Disordered" evidence="1">
    <location>
        <begin position="1"/>
        <end position="42"/>
    </location>
</feature>
<name>A0A2I0KJY1_PUNGR</name>
<evidence type="ECO:0000313" key="2">
    <source>
        <dbReference type="EMBL" id="PKI68513.1"/>
    </source>
</evidence>
<protein>
    <submittedName>
        <fullName evidence="2">Uncharacterized protein</fullName>
    </submittedName>
</protein>
<proteinExistence type="predicted"/>
<dbReference type="EMBL" id="PGOL01000552">
    <property type="protein sequence ID" value="PKI68513.1"/>
    <property type="molecule type" value="Genomic_DNA"/>
</dbReference>
<feature type="compositionally biased region" description="Basic and acidic residues" evidence="1">
    <location>
        <begin position="1"/>
        <end position="14"/>
    </location>
</feature>
<feature type="region of interest" description="Disordered" evidence="1">
    <location>
        <begin position="103"/>
        <end position="136"/>
    </location>
</feature>
<gene>
    <name evidence="2" type="ORF">CRG98_011109</name>
</gene>